<dbReference type="SUPFAM" id="SSF63817">
    <property type="entry name" value="Sortase"/>
    <property type="match status" value="1"/>
</dbReference>
<keyword evidence="1" id="KW-0378">Hydrolase</keyword>
<evidence type="ECO:0008006" key="3">
    <source>
        <dbReference type="Google" id="ProtNLM"/>
    </source>
</evidence>
<sequence length="231" mass="24442">MMRRQTIATLGTPVNRRSALLALAGAAALPLVGRAQEDEAGDGGGDELVIAEAPSFGVRRPGPVELAAAPLAKDVDQRKALVPVQMVVPNAGVDAPIEVGTITADGIMENPTGSFVVAWYEAISSPGLETNVVMAGHLDYFGVPQAVFYNLPQLPVGDQISVFMEDGTQYDYAIESNRLYDVATELTPEVIQTEVVGDTGYEALTLITCGGALNETATEYLSRYVIRASKV</sequence>
<dbReference type="InterPro" id="IPR005754">
    <property type="entry name" value="Sortase"/>
</dbReference>
<dbReference type="Gene3D" id="2.40.260.10">
    <property type="entry name" value="Sortase"/>
    <property type="match status" value="1"/>
</dbReference>
<dbReference type="EMBL" id="CADCWF010000377">
    <property type="protein sequence ID" value="CAA9585275.1"/>
    <property type="molecule type" value="Genomic_DNA"/>
</dbReference>
<dbReference type="Pfam" id="PF04203">
    <property type="entry name" value="Sortase"/>
    <property type="match status" value="1"/>
</dbReference>
<gene>
    <name evidence="2" type="ORF">AVDCRST_MAG59-5402</name>
</gene>
<organism evidence="2">
    <name type="scientific">uncultured Thermomicrobiales bacterium</name>
    <dbReference type="NCBI Taxonomy" id="1645740"/>
    <lineage>
        <taxon>Bacteria</taxon>
        <taxon>Pseudomonadati</taxon>
        <taxon>Thermomicrobiota</taxon>
        <taxon>Thermomicrobia</taxon>
        <taxon>Thermomicrobiales</taxon>
        <taxon>environmental samples</taxon>
    </lineage>
</organism>
<dbReference type="CDD" id="cd05829">
    <property type="entry name" value="Sortase_F"/>
    <property type="match status" value="1"/>
</dbReference>
<accession>A0A6J4VS47</accession>
<dbReference type="InterPro" id="IPR042001">
    <property type="entry name" value="Sortase_F"/>
</dbReference>
<dbReference type="AlphaFoldDB" id="A0A6J4VS47"/>
<proteinExistence type="predicted"/>
<dbReference type="GO" id="GO:0016787">
    <property type="term" value="F:hydrolase activity"/>
    <property type="evidence" value="ECO:0007669"/>
    <property type="project" value="UniProtKB-KW"/>
</dbReference>
<evidence type="ECO:0000313" key="2">
    <source>
        <dbReference type="EMBL" id="CAA9585275.1"/>
    </source>
</evidence>
<evidence type="ECO:0000256" key="1">
    <source>
        <dbReference type="ARBA" id="ARBA00022801"/>
    </source>
</evidence>
<name>A0A6J4VS47_9BACT</name>
<protein>
    <recommendedName>
        <fullName evidence="3">Peptidase C60, sortase A and B</fullName>
    </recommendedName>
</protein>
<dbReference type="InterPro" id="IPR023365">
    <property type="entry name" value="Sortase_dom-sf"/>
</dbReference>
<reference evidence="2" key="1">
    <citation type="submission" date="2020-02" db="EMBL/GenBank/DDBJ databases">
        <authorList>
            <person name="Meier V. D."/>
        </authorList>
    </citation>
    <scope>NUCLEOTIDE SEQUENCE</scope>
    <source>
        <strain evidence="2">AVDCRST_MAG59</strain>
    </source>
</reference>